<dbReference type="PANTHER" id="PTHR37287:SF1">
    <property type="entry name" value="INO EIGHTY SUBUNIT 1"/>
    <property type="match status" value="1"/>
</dbReference>
<dbReference type="Proteomes" id="UP000094389">
    <property type="component" value="Unassembled WGS sequence"/>
</dbReference>
<dbReference type="OrthoDB" id="5413003at2759"/>
<evidence type="ECO:0000313" key="3">
    <source>
        <dbReference type="Proteomes" id="UP000094389"/>
    </source>
</evidence>
<gene>
    <name evidence="2" type="ORF">CYBJADRAFT_122071</name>
</gene>
<name>A0A1E4S8E4_CYBJN</name>
<feature type="compositionally biased region" description="Polar residues" evidence="1">
    <location>
        <begin position="1"/>
        <end position="10"/>
    </location>
</feature>
<feature type="region of interest" description="Disordered" evidence="1">
    <location>
        <begin position="1"/>
        <end position="42"/>
    </location>
</feature>
<dbReference type="GeneID" id="30986790"/>
<dbReference type="AlphaFoldDB" id="A0A1E4S8E4"/>
<evidence type="ECO:0000313" key="2">
    <source>
        <dbReference type="EMBL" id="ODV75733.1"/>
    </source>
</evidence>
<dbReference type="PANTHER" id="PTHR37287">
    <property type="entry name" value="INO EIGHTY SUBUNIT 1"/>
    <property type="match status" value="1"/>
</dbReference>
<dbReference type="InterPro" id="IPR038014">
    <property type="entry name" value="Ies1"/>
</dbReference>
<sequence>MNSTKPSTAETPVAEQKRGTKHKLTPGKGGTPSKKQKKVHNSVLNSVRSRHLKKFDGQPFWRKDIQYSLLKSLFDNDIKAFTDPFPDSDENVSMDDRELDPRGRLSFAELYIKSIAHSSKCSKVLKDRLLNDMKMSIPTCMICLLVNVGRMNTTINFVPDMKSQLRTYHPIPSLQSNDKQLQDTPRLKSILKACCDDSHEPSTLDALMKRKALPLTTCVNMIFVLCNYEDLVQSEFFEDVNYNFYDIFMNASYNPRSRADLFLWLLWNYLESHRTPEEISKNPFGSEKPLLKPAVMEFDVDTPLEKEFGEKLYEQRIKYLSE</sequence>
<evidence type="ECO:0000256" key="1">
    <source>
        <dbReference type="SAM" id="MobiDB-lite"/>
    </source>
</evidence>
<reference evidence="2 3" key="1">
    <citation type="journal article" date="2016" name="Proc. Natl. Acad. Sci. U.S.A.">
        <title>Comparative genomics of biotechnologically important yeasts.</title>
        <authorList>
            <person name="Riley R."/>
            <person name="Haridas S."/>
            <person name="Wolfe K.H."/>
            <person name="Lopes M.R."/>
            <person name="Hittinger C.T."/>
            <person name="Goeker M."/>
            <person name="Salamov A.A."/>
            <person name="Wisecaver J.H."/>
            <person name="Long T.M."/>
            <person name="Calvey C.H."/>
            <person name="Aerts A.L."/>
            <person name="Barry K.W."/>
            <person name="Choi C."/>
            <person name="Clum A."/>
            <person name="Coughlan A.Y."/>
            <person name="Deshpande S."/>
            <person name="Douglass A.P."/>
            <person name="Hanson S.J."/>
            <person name="Klenk H.-P."/>
            <person name="LaButti K.M."/>
            <person name="Lapidus A."/>
            <person name="Lindquist E.A."/>
            <person name="Lipzen A.M."/>
            <person name="Meier-Kolthoff J.P."/>
            <person name="Ohm R.A."/>
            <person name="Otillar R.P."/>
            <person name="Pangilinan J.L."/>
            <person name="Peng Y."/>
            <person name="Rokas A."/>
            <person name="Rosa C.A."/>
            <person name="Scheuner C."/>
            <person name="Sibirny A.A."/>
            <person name="Slot J.C."/>
            <person name="Stielow J.B."/>
            <person name="Sun H."/>
            <person name="Kurtzman C.P."/>
            <person name="Blackwell M."/>
            <person name="Grigoriev I.V."/>
            <person name="Jeffries T.W."/>
        </authorList>
    </citation>
    <scope>NUCLEOTIDE SEQUENCE [LARGE SCALE GENOMIC DNA]</scope>
    <source>
        <strain evidence="3">ATCC 18201 / CBS 1600 / BCRC 20928 / JCM 3617 / NBRC 0987 / NRRL Y-1542</strain>
    </source>
</reference>
<keyword evidence="3" id="KW-1185">Reference proteome</keyword>
<protein>
    <recommendedName>
        <fullName evidence="4">Ino eighty subunit 1</fullName>
    </recommendedName>
</protein>
<evidence type="ECO:0008006" key="4">
    <source>
        <dbReference type="Google" id="ProtNLM"/>
    </source>
</evidence>
<feature type="non-terminal residue" evidence="2">
    <location>
        <position position="322"/>
    </location>
</feature>
<dbReference type="RefSeq" id="XP_020072772.1">
    <property type="nucleotide sequence ID" value="XM_020212394.1"/>
</dbReference>
<dbReference type="EMBL" id="KV453925">
    <property type="protein sequence ID" value="ODV75733.1"/>
    <property type="molecule type" value="Genomic_DNA"/>
</dbReference>
<dbReference type="GO" id="GO:0031011">
    <property type="term" value="C:Ino80 complex"/>
    <property type="evidence" value="ECO:0007669"/>
    <property type="project" value="InterPro"/>
</dbReference>
<organism evidence="2 3">
    <name type="scientific">Cyberlindnera jadinii (strain ATCC 18201 / CBS 1600 / BCRC 20928 / JCM 3617 / NBRC 0987 / NRRL Y-1542)</name>
    <name type="common">Torula yeast</name>
    <name type="synonym">Candida utilis</name>
    <dbReference type="NCBI Taxonomy" id="983966"/>
    <lineage>
        <taxon>Eukaryota</taxon>
        <taxon>Fungi</taxon>
        <taxon>Dikarya</taxon>
        <taxon>Ascomycota</taxon>
        <taxon>Saccharomycotina</taxon>
        <taxon>Saccharomycetes</taxon>
        <taxon>Phaffomycetales</taxon>
        <taxon>Phaffomycetaceae</taxon>
        <taxon>Cyberlindnera</taxon>
    </lineage>
</organism>
<dbReference type="STRING" id="983966.A0A1E4S8E4"/>
<accession>A0A1E4S8E4</accession>
<dbReference type="OMA" id="WLCFNYL"/>
<proteinExistence type="predicted"/>